<dbReference type="Proteomes" id="UP001378956">
    <property type="component" value="Unassembled WGS sequence"/>
</dbReference>
<evidence type="ECO:0000313" key="2">
    <source>
        <dbReference type="Proteomes" id="UP001378956"/>
    </source>
</evidence>
<accession>A0ABU8NUP8</accession>
<keyword evidence="2" id="KW-1185">Reference proteome</keyword>
<dbReference type="EMBL" id="JBBEUB010000009">
    <property type="protein sequence ID" value="MEJ2905125.1"/>
    <property type="molecule type" value="Genomic_DNA"/>
</dbReference>
<gene>
    <name evidence="1" type="ORF">WAE58_21955</name>
</gene>
<name>A0ABU8NUP8_9SPHI</name>
<organism evidence="1 2">
    <name type="scientific">Pedobacter panaciterrae</name>
    <dbReference type="NCBI Taxonomy" id="363849"/>
    <lineage>
        <taxon>Bacteria</taxon>
        <taxon>Pseudomonadati</taxon>
        <taxon>Bacteroidota</taxon>
        <taxon>Sphingobacteriia</taxon>
        <taxon>Sphingobacteriales</taxon>
        <taxon>Sphingobacteriaceae</taxon>
        <taxon>Pedobacter</taxon>
    </lineage>
</organism>
<dbReference type="RefSeq" id="WP_337717662.1">
    <property type="nucleotide sequence ID" value="NZ_JBBEUB010000009.1"/>
</dbReference>
<comment type="caution">
    <text evidence="1">The sequence shown here is derived from an EMBL/GenBank/DDBJ whole genome shotgun (WGS) entry which is preliminary data.</text>
</comment>
<protein>
    <submittedName>
        <fullName evidence="1">Uncharacterized protein</fullName>
    </submittedName>
</protein>
<evidence type="ECO:0000313" key="1">
    <source>
        <dbReference type="EMBL" id="MEJ2905125.1"/>
    </source>
</evidence>
<reference evidence="1 2" key="1">
    <citation type="submission" date="2024-03" db="EMBL/GenBank/DDBJ databases">
        <title>Sequence of Lycoming College Course Isolates.</title>
        <authorList>
            <person name="Plotts O."/>
            <person name="Newman J."/>
        </authorList>
    </citation>
    <scope>NUCLEOTIDE SEQUENCE [LARGE SCALE GENOMIC DNA]</scope>
    <source>
        <strain evidence="1 2">CJB-3</strain>
    </source>
</reference>
<proteinExistence type="predicted"/>
<sequence>MELLNDPILIEAYKKAHAKGAVWTEITQGNDRISAKATSKRMRSAHVAISGQLCRGIT</sequence>